<sequence>MDMELTADAIDSLAGDYETTHPFATVEDEHFEMLPPTLAAGDYGWRDLEWIVQWYYRRTLGAIPNAERREREAAFAENEYEAVHAAIDDALAADGTTDKLESLTALSGVDVPVASAFVQFLSPEHFLAVGEREWRVLADREVLSRAYPDEPDADDYAAYLECCRTVADRCSCDLRTLYRALWMLGYEQPDA</sequence>
<evidence type="ECO:0000313" key="2">
    <source>
        <dbReference type="Proteomes" id="UP000258613"/>
    </source>
</evidence>
<keyword evidence="2" id="KW-1185">Reference proteome</keyword>
<dbReference type="Proteomes" id="UP000258613">
    <property type="component" value="Chromosome"/>
</dbReference>
<protein>
    <submittedName>
        <fullName evidence="1">Uncharacterized protein</fullName>
    </submittedName>
</protein>
<reference evidence="2" key="1">
    <citation type="submission" date="2018-02" db="EMBL/GenBank/DDBJ databases">
        <title>Phenotypic and genomic properties of facultatively anaerobic sulfur-reducing natronoarchaea from hypersaline soda lakes.</title>
        <authorList>
            <person name="Sorokin D.Y."/>
            <person name="Kublanov I.V."/>
            <person name="Roman P."/>
            <person name="Sinninghe Damste J.S."/>
            <person name="Golyshin P.N."/>
            <person name="Rojo D."/>
            <person name="Ciordia S."/>
            <person name="Mena M.D.C."/>
            <person name="Ferrer M."/>
            <person name="Messina E."/>
            <person name="Smedile F."/>
            <person name="La Spada G."/>
            <person name="La Cono V."/>
            <person name="Yakimov M.M."/>
        </authorList>
    </citation>
    <scope>NUCLEOTIDE SEQUENCE [LARGE SCALE GENOMIC DNA]</scope>
    <source>
        <strain evidence="2">AArc-Mg</strain>
    </source>
</reference>
<gene>
    <name evidence="1" type="ORF">AArcMg_0492</name>
</gene>
<proteinExistence type="predicted"/>
<dbReference type="EMBL" id="CP027033">
    <property type="protein sequence ID" value="AXR80515.1"/>
    <property type="molecule type" value="Genomic_DNA"/>
</dbReference>
<organism evidence="1 2">
    <name type="scientific">Natrarchaeobaculum sulfurireducens</name>
    <dbReference type="NCBI Taxonomy" id="2044521"/>
    <lineage>
        <taxon>Archaea</taxon>
        <taxon>Methanobacteriati</taxon>
        <taxon>Methanobacteriota</taxon>
        <taxon>Stenosarchaea group</taxon>
        <taxon>Halobacteria</taxon>
        <taxon>Halobacteriales</taxon>
        <taxon>Natrialbaceae</taxon>
        <taxon>Natrarchaeobaculum</taxon>
    </lineage>
</organism>
<name>A0A346PLX0_9EURY</name>
<dbReference type="KEGG" id="nag:AArcMg_0492"/>
<evidence type="ECO:0000313" key="1">
    <source>
        <dbReference type="EMBL" id="AXR80515.1"/>
    </source>
</evidence>
<dbReference type="AlphaFoldDB" id="A0A346PLX0"/>
<accession>A0A346PLX0</accession>